<dbReference type="AlphaFoldDB" id="A0A6L5XPB8"/>
<gene>
    <name evidence="1" type="ORF">FYJ44_14230</name>
</gene>
<accession>A0A6L5XPB8</accession>
<name>A0A6L5XPB8_9BACT</name>
<dbReference type="Gene3D" id="3.40.50.620">
    <property type="entry name" value="HUPs"/>
    <property type="match status" value="1"/>
</dbReference>
<dbReference type="InterPro" id="IPR052188">
    <property type="entry name" value="Ni-pincer_cofactor_biosynth"/>
</dbReference>
<evidence type="ECO:0000313" key="1">
    <source>
        <dbReference type="EMBL" id="MSS29153.1"/>
    </source>
</evidence>
<dbReference type="EMBL" id="VUMH01000024">
    <property type="protein sequence ID" value="MSS29153.1"/>
    <property type="molecule type" value="Genomic_DNA"/>
</dbReference>
<reference evidence="1 2" key="1">
    <citation type="submission" date="2019-09" db="EMBL/GenBank/DDBJ databases">
        <title>In-depth cultivation of the pig gut microbiome towards novel bacterial diversity and tailored functional studies.</title>
        <authorList>
            <person name="Wylensek D."/>
            <person name="Hitch T.C.A."/>
            <person name="Clavel T."/>
        </authorList>
    </citation>
    <scope>NUCLEOTIDE SEQUENCE [LARGE SCALE GENOMIC DNA]</scope>
    <source>
        <strain evidence="1 2">PG-178-WT-4</strain>
    </source>
</reference>
<keyword evidence="2" id="KW-1185">Reference proteome</keyword>
<dbReference type="SUPFAM" id="SSF52402">
    <property type="entry name" value="Adenine nucleotide alpha hydrolases-like"/>
    <property type="match status" value="1"/>
</dbReference>
<proteinExistence type="predicted"/>
<comment type="caution">
    <text evidence="1">The sequence shown here is derived from an EMBL/GenBank/DDBJ whole genome shotgun (WGS) entry which is preliminary data.</text>
</comment>
<protein>
    <submittedName>
        <fullName evidence="1">PP-loop family protein</fullName>
    </submittedName>
</protein>
<dbReference type="PANTHER" id="PTHR43169:SF2">
    <property type="entry name" value="NAD_GMP SYNTHASE DOMAIN-CONTAINING PROTEIN"/>
    <property type="match status" value="1"/>
</dbReference>
<dbReference type="Proteomes" id="UP000477488">
    <property type="component" value="Unassembled WGS sequence"/>
</dbReference>
<organism evidence="1 2">
    <name type="scientific">Desulfovibrio porci</name>
    <dbReference type="NCBI Taxonomy" id="2605782"/>
    <lineage>
        <taxon>Bacteria</taxon>
        <taxon>Pseudomonadati</taxon>
        <taxon>Thermodesulfobacteriota</taxon>
        <taxon>Desulfovibrionia</taxon>
        <taxon>Desulfovibrionales</taxon>
        <taxon>Desulfovibrionaceae</taxon>
        <taxon>Desulfovibrio</taxon>
    </lineage>
</organism>
<dbReference type="InterPro" id="IPR014729">
    <property type="entry name" value="Rossmann-like_a/b/a_fold"/>
</dbReference>
<sequence length="291" mass="30654">MQRIYGRSGCQGPTDVVGGPAAALPGGFVRALRGLPPLAVAFSGGLDSRFLCHAARLCGCDVLALHARGPHIPPEESARAAQWARDNGLPLLTLDFDPLSLPEVSINSRERCYGCKKGLIAALREVLRERRAGEGSDRLLCDGSNADDLRAFRPGLRALAEAWVRSPLAEAGLGKPAIRALAASTGLDRPEQKARPCLLTRLAYGLAPDAALLARLARAEAALAQLPAPDDDADASALGDFRLRLRPAPLLQVTRPPGALRPLVDEILAGHGFAPCEICETSGVSGFFDAP</sequence>
<evidence type="ECO:0000313" key="2">
    <source>
        <dbReference type="Proteomes" id="UP000477488"/>
    </source>
</evidence>
<dbReference type="PANTHER" id="PTHR43169">
    <property type="entry name" value="EXSB FAMILY PROTEIN"/>
    <property type="match status" value="1"/>
</dbReference>